<organism evidence="1 2">
    <name type="scientific">Rhodovibrio sodomensis</name>
    <dbReference type="NCBI Taxonomy" id="1088"/>
    <lineage>
        <taxon>Bacteria</taxon>
        <taxon>Pseudomonadati</taxon>
        <taxon>Pseudomonadota</taxon>
        <taxon>Alphaproteobacteria</taxon>
        <taxon>Rhodospirillales</taxon>
        <taxon>Rhodovibrionaceae</taxon>
        <taxon>Rhodovibrio</taxon>
    </lineage>
</organism>
<dbReference type="PANTHER" id="PTHR43544:SF12">
    <property type="entry name" value="NAD(P)-BINDING ROSSMANN-FOLD SUPERFAMILY PROTEIN"/>
    <property type="match status" value="1"/>
</dbReference>
<dbReference type="PANTHER" id="PTHR43544">
    <property type="entry name" value="SHORT-CHAIN DEHYDROGENASE/REDUCTASE"/>
    <property type="match status" value="1"/>
</dbReference>
<name>A0ABS1DGA2_9PROT</name>
<sequence length="242" mass="25316">MTDPTPTFGSFPADGAAVVIGAGGAIGRASAEALRASRRFRAVHALSRRSDPPIDVTDEASIAAAAERVQAAGLPVRLVLDCTGFLHDETHGGPEKSYRRLDPAHMAHAFAVNAIGPALAMKHFLPLLPREGKAAFATLSAKVGSIGDNGFGGWYSYRASKAALNQLVRTAAIELSRRRGETVCVAIHPGTTDTPLSEPFGKTGLTVRAPGDAARRILTVIDGLAARDSGGFFNHDGSVLPW</sequence>
<evidence type="ECO:0000313" key="2">
    <source>
        <dbReference type="Proteomes" id="UP001296873"/>
    </source>
</evidence>
<dbReference type="Gene3D" id="3.40.50.720">
    <property type="entry name" value="NAD(P)-binding Rossmann-like Domain"/>
    <property type="match status" value="1"/>
</dbReference>
<reference evidence="1 2" key="1">
    <citation type="journal article" date="2020" name="Microorganisms">
        <title>Osmotic Adaptation and Compatible Solute Biosynthesis of Phototrophic Bacteria as Revealed from Genome Analyses.</title>
        <authorList>
            <person name="Imhoff J.F."/>
            <person name="Rahn T."/>
            <person name="Kunzel S."/>
            <person name="Keller A."/>
            <person name="Neulinger S.C."/>
        </authorList>
    </citation>
    <scope>NUCLEOTIDE SEQUENCE [LARGE SCALE GENOMIC DNA]</scope>
    <source>
        <strain evidence="1 2">DSM 9895</strain>
    </source>
</reference>
<accession>A0ABS1DGA2</accession>
<dbReference type="InterPro" id="IPR051468">
    <property type="entry name" value="Fungal_SecMetab_SDRs"/>
</dbReference>
<keyword evidence="2" id="KW-1185">Reference proteome</keyword>
<dbReference type="SUPFAM" id="SSF51735">
    <property type="entry name" value="NAD(P)-binding Rossmann-fold domains"/>
    <property type="match status" value="1"/>
</dbReference>
<dbReference type="Pfam" id="PF13561">
    <property type="entry name" value="adh_short_C2"/>
    <property type="match status" value="1"/>
</dbReference>
<dbReference type="Proteomes" id="UP001296873">
    <property type="component" value="Unassembled WGS sequence"/>
</dbReference>
<evidence type="ECO:0000313" key="1">
    <source>
        <dbReference type="EMBL" id="MBK1668991.1"/>
    </source>
</evidence>
<dbReference type="RefSeq" id="WP_200341314.1">
    <property type="nucleotide sequence ID" value="NZ_NRRL01000035.1"/>
</dbReference>
<dbReference type="InterPro" id="IPR002347">
    <property type="entry name" value="SDR_fam"/>
</dbReference>
<comment type="caution">
    <text evidence="1">The sequence shown here is derived from an EMBL/GenBank/DDBJ whole genome shotgun (WGS) entry which is preliminary data.</text>
</comment>
<gene>
    <name evidence="1" type="ORF">CKO28_13215</name>
</gene>
<proteinExistence type="predicted"/>
<dbReference type="InterPro" id="IPR036291">
    <property type="entry name" value="NAD(P)-bd_dom_sf"/>
</dbReference>
<dbReference type="PRINTS" id="PR00081">
    <property type="entry name" value="GDHRDH"/>
</dbReference>
<dbReference type="EMBL" id="NRRL01000035">
    <property type="protein sequence ID" value="MBK1668991.1"/>
    <property type="molecule type" value="Genomic_DNA"/>
</dbReference>
<protein>
    <submittedName>
        <fullName evidence="1">C-factor</fullName>
    </submittedName>
</protein>